<evidence type="ECO:0000256" key="1">
    <source>
        <dbReference type="ARBA" id="ARBA00013260"/>
    </source>
</evidence>
<feature type="active site" description="Proton acceptor" evidence="7">
    <location>
        <position position="25"/>
    </location>
</feature>
<dbReference type="InterPro" id="IPR036416">
    <property type="entry name" value="Pept_tRNA_hydro_sf"/>
</dbReference>
<dbReference type="GO" id="GO:0006515">
    <property type="term" value="P:protein quality control for misfolded or incompletely synthesized proteins"/>
    <property type="evidence" value="ECO:0007669"/>
    <property type="project" value="UniProtKB-UniRule"/>
</dbReference>
<dbReference type="FunFam" id="3.40.50.1470:FF:000001">
    <property type="entry name" value="Peptidyl-tRNA hydrolase"/>
    <property type="match status" value="1"/>
</dbReference>
<comment type="caution">
    <text evidence="10">The sequence shown here is derived from an EMBL/GenBank/DDBJ whole genome shotgun (WGS) entry which is preliminary data.</text>
</comment>
<evidence type="ECO:0000256" key="9">
    <source>
        <dbReference type="RuleBase" id="RU004320"/>
    </source>
</evidence>
<comment type="subunit">
    <text evidence="7">Monomer.</text>
</comment>
<comment type="similarity">
    <text evidence="5 7 9">Belongs to the PTH family.</text>
</comment>
<keyword evidence="2 7" id="KW-0820">tRNA-binding</keyword>
<dbReference type="PATRIC" id="fig|1618642.3.peg.291"/>
<evidence type="ECO:0000256" key="7">
    <source>
        <dbReference type="HAMAP-Rule" id="MF_00083"/>
    </source>
</evidence>
<dbReference type="GO" id="GO:0004045">
    <property type="term" value="F:peptidyl-tRNA hydrolase activity"/>
    <property type="evidence" value="ECO:0007669"/>
    <property type="project" value="UniProtKB-UniRule"/>
</dbReference>
<dbReference type="EC" id="3.1.1.29" evidence="1 7"/>
<feature type="binding site" evidence="7">
    <location>
        <position position="67"/>
    </location>
    <ligand>
        <name>tRNA</name>
        <dbReference type="ChEBI" id="CHEBI:17843"/>
    </ligand>
</feature>
<dbReference type="SUPFAM" id="SSF53178">
    <property type="entry name" value="Peptidyl-tRNA hydrolase-like"/>
    <property type="match status" value="1"/>
</dbReference>
<reference evidence="10 11" key="1">
    <citation type="journal article" date="2015" name="Nature">
        <title>rRNA introns, odd ribosomes, and small enigmatic genomes across a large radiation of phyla.</title>
        <authorList>
            <person name="Brown C.T."/>
            <person name="Hug L.A."/>
            <person name="Thomas B.C."/>
            <person name="Sharon I."/>
            <person name="Castelle C.J."/>
            <person name="Singh A."/>
            <person name="Wilkins M.J."/>
            <person name="Williams K.H."/>
            <person name="Banfield J.F."/>
        </authorList>
    </citation>
    <scope>NUCLEOTIDE SEQUENCE [LARGE SCALE GENOMIC DNA]</scope>
</reference>
<comment type="function">
    <text evidence="7">Hydrolyzes ribosome-free peptidyl-tRNAs (with 1 or more amino acids incorporated), which drop off the ribosome during protein synthesis, or as a result of ribosome stalling.</text>
</comment>
<dbReference type="Pfam" id="PF01195">
    <property type="entry name" value="Pept_tRNA_hydro"/>
    <property type="match status" value="1"/>
</dbReference>
<gene>
    <name evidence="7" type="primary">pth</name>
    <name evidence="10" type="ORF">UT64_C0010G0023</name>
</gene>
<feature type="binding site" evidence="7">
    <location>
        <position position="115"/>
    </location>
    <ligand>
        <name>tRNA</name>
        <dbReference type="ChEBI" id="CHEBI:17843"/>
    </ligand>
</feature>
<organism evidence="10 11">
    <name type="scientific">Candidatus Falkowbacteria bacterium GW2011_GWF2_39_8</name>
    <dbReference type="NCBI Taxonomy" id="1618642"/>
    <lineage>
        <taxon>Bacteria</taxon>
        <taxon>Candidatus Falkowiibacteriota</taxon>
    </lineage>
</organism>
<dbReference type="NCBIfam" id="TIGR00447">
    <property type="entry name" value="pth"/>
    <property type="match status" value="1"/>
</dbReference>
<evidence type="ECO:0000256" key="2">
    <source>
        <dbReference type="ARBA" id="ARBA00022555"/>
    </source>
</evidence>
<accession>A0A0G0PYW9</accession>
<dbReference type="PANTHER" id="PTHR17224">
    <property type="entry name" value="PEPTIDYL-TRNA HYDROLASE"/>
    <property type="match status" value="1"/>
</dbReference>
<dbReference type="PROSITE" id="PS01195">
    <property type="entry name" value="PEPT_TRNA_HYDROL_1"/>
    <property type="match status" value="1"/>
</dbReference>
<dbReference type="GO" id="GO:0005737">
    <property type="term" value="C:cytoplasm"/>
    <property type="evidence" value="ECO:0007669"/>
    <property type="project" value="UniProtKB-SubCell"/>
</dbReference>
<feature type="binding site" evidence="7">
    <location>
        <position position="69"/>
    </location>
    <ligand>
        <name>tRNA</name>
        <dbReference type="ChEBI" id="CHEBI:17843"/>
    </ligand>
</feature>
<dbReference type="InterPro" id="IPR018171">
    <property type="entry name" value="Pept_tRNA_hydro_CS"/>
</dbReference>
<comment type="subcellular location">
    <subcellularLocation>
        <location evidence="7">Cytoplasm</location>
    </subcellularLocation>
</comment>
<dbReference type="Proteomes" id="UP000034137">
    <property type="component" value="Unassembled WGS sequence"/>
</dbReference>
<evidence type="ECO:0000313" key="10">
    <source>
        <dbReference type="EMBL" id="KKR33349.1"/>
    </source>
</evidence>
<dbReference type="CDD" id="cd00462">
    <property type="entry name" value="PTH"/>
    <property type="match status" value="1"/>
</dbReference>
<keyword evidence="7" id="KW-0963">Cytoplasm</keyword>
<evidence type="ECO:0000313" key="11">
    <source>
        <dbReference type="Proteomes" id="UP000034137"/>
    </source>
</evidence>
<dbReference type="Gene3D" id="3.40.50.1470">
    <property type="entry name" value="Peptidyl-tRNA hydrolase"/>
    <property type="match status" value="1"/>
</dbReference>
<dbReference type="GO" id="GO:0072344">
    <property type="term" value="P:rescue of stalled ribosome"/>
    <property type="evidence" value="ECO:0007669"/>
    <property type="project" value="UniProtKB-UniRule"/>
</dbReference>
<feature type="site" description="Discriminates between blocked and unblocked aminoacyl-tRNA" evidence="7">
    <location>
        <position position="15"/>
    </location>
</feature>
<feature type="site" description="Stabilizes the basic form of H active site to accept a proton" evidence="7">
    <location>
        <position position="94"/>
    </location>
</feature>
<name>A0A0G0PYW9_9BACT</name>
<protein>
    <recommendedName>
        <fullName evidence="6 7">Peptidyl-tRNA hydrolase</fullName>
        <shortName evidence="7">Pth</shortName>
        <ecNumber evidence="1 7">3.1.1.29</ecNumber>
    </recommendedName>
</protein>
<evidence type="ECO:0000256" key="4">
    <source>
        <dbReference type="ARBA" id="ARBA00022884"/>
    </source>
</evidence>
<keyword evidence="4 7" id="KW-0694">RNA-binding</keyword>
<feature type="binding site" evidence="7">
    <location>
        <position position="20"/>
    </location>
    <ligand>
        <name>tRNA</name>
        <dbReference type="ChEBI" id="CHEBI:17843"/>
    </ligand>
</feature>
<dbReference type="PANTHER" id="PTHR17224:SF1">
    <property type="entry name" value="PEPTIDYL-TRNA HYDROLASE"/>
    <property type="match status" value="1"/>
</dbReference>
<evidence type="ECO:0000256" key="3">
    <source>
        <dbReference type="ARBA" id="ARBA00022801"/>
    </source>
</evidence>
<evidence type="ECO:0000256" key="6">
    <source>
        <dbReference type="ARBA" id="ARBA00050038"/>
    </source>
</evidence>
<proteinExistence type="inferred from homology"/>
<sequence>MTEENNMKILVGLGNPGDKYKLTRHNIGFMVLDALAKELSLAWQFCKKFNADIAKGENLILVKPQTFMNISGEAVKKVLTFYKLTINDVVVIHDDLDIDFGKHKLAIDSRAAGHNGVQSVIDQLGTQKFSRYRLGVRNEQRNLIPAEKFVLEKFSKKEIDDLPSLIKKIIEELK</sequence>
<dbReference type="EMBL" id="LBXO01000010">
    <property type="protein sequence ID" value="KKR33349.1"/>
    <property type="molecule type" value="Genomic_DNA"/>
</dbReference>
<dbReference type="GO" id="GO:0000049">
    <property type="term" value="F:tRNA binding"/>
    <property type="evidence" value="ECO:0007669"/>
    <property type="project" value="UniProtKB-UniRule"/>
</dbReference>
<comment type="catalytic activity">
    <reaction evidence="7 8">
        <text>an N-acyl-L-alpha-aminoacyl-tRNA + H2O = an N-acyl-L-amino acid + a tRNA + H(+)</text>
        <dbReference type="Rhea" id="RHEA:54448"/>
        <dbReference type="Rhea" id="RHEA-COMP:10123"/>
        <dbReference type="Rhea" id="RHEA-COMP:13883"/>
        <dbReference type="ChEBI" id="CHEBI:15377"/>
        <dbReference type="ChEBI" id="CHEBI:15378"/>
        <dbReference type="ChEBI" id="CHEBI:59874"/>
        <dbReference type="ChEBI" id="CHEBI:78442"/>
        <dbReference type="ChEBI" id="CHEBI:138191"/>
        <dbReference type="EC" id="3.1.1.29"/>
    </reaction>
</comment>
<evidence type="ECO:0000256" key="5">
    <source>
        <dbReference type="ARBA" id="ARBA00038063"/>
    </source>
</evidence>
<comment type="function">
    <text evidence="7">Catalyzes the release of premature peptidyl moieties from peptidyl-tRNA molecules trapped in stalled 50S ribosomal subunits, and thus maintains levels of free tRNAs and 50S ribosomes.</text>
</comment>
<dbReference type="AlphaFoldDB" id="A0A0G0PYW9"/>
<keyword evidence="3 7" id="KW-0378">Hydrolase</keyword>
<dbReference type="InterPro" id="IPR001328">
    <property type="entry name" value="Pept_tRNA_hydro"/>
</dbReference>
<dbReference type="HAMAP" id="MF_00083">
    <property type="entry name" value="Pept_tRNA_hydro_bact"/>
    <property type="match status" value="1"/>
</dbReference>
<evidence type="ECO:0000256" key="8">
    <source>
        <dbReference type="RuleBase" id="RU000673"/>
    </source>
</evidence>